<dbReference type="Pfam" id="PF13646">
    <property type="entry name" value="HEAT_2"/>
    <property type="match status" value="1"/>
</dbReference>
<dbReference type="SUPFAM" id="SSF53649">
    <property type="entry name" value="Alkaline phosphatase-like"/>
    <property type="match status" value="1"/>
</dbReference>
<protein>
    <submittedName>
        <fullName evidence="7">Arylsulfatase A-like enzyme</fullName>
    </submittedName>
</protein>
<evidence type="ECO:0000256" key="1">
    <source>
        <dbReference type="ARBA" id="ARBA00008779"/>
    </source>
</evidence>
<organism evidence="7 8">
    <name type="scientific">Blastomonas natatoria</name>
    <dbReference type="NCBI Taxonomy" id="34015"/>
    <lineage>
        <taxon>Bacteria</taxon>
        <taxon>Pseudomonadati</taxon>
        <taxon>Pseudomonadota</taxon>
        <taxon>Alphaproteobacteria</taxon>
        <taxon>Sphingomonadales</taxon>
        <taxon>Sphingomonadaceae</taxon>
        <taxon>Blastomonas</taxon>
    </lineage>
</organism>
<keyword evidence="2" id="KW-0479">Metal-binding</keyword>
<keyword evidence="4" id="KW-0106">Calcium</keyword>
<keyword evidence="5" id="KW-0732">Signal</keyword>
<feature type="domain" description="Sulfatase N-terminal" evidence="6">
    <location>
        <begin position="128"/>
        <end position="305"/>
    </location>
</feature>
<dbReference type="InterPro" id="IPR000917">
    <property type="entry name" value="Sulfatase_N"/>
</dbReference>
<dbReference type="InterPro" id="IPR050738">
    <property type="entry name" value="Sulfatase"/>
</dbReference>
<dbReference type="RefSeq" id="WP_167398440.1">
    <property type="nucleotide sequence ID" value="NZ_QJJM01000004.1"/>
</dbReference>
<dbReference type="Gene3D" id="3.40.720.10">
    <property type="entry name" value="Alkaline Phosphatase, subunit A"/>
    <property type="match status" value="1"/>
</dbReference>
<keyword evidence="8" id="KW-1185">Reference proteome</keyword>
<feature type="signal peptide" evidence="5">
    <location>
        <begin position="1"/>
        <end position="24"/>
    </location>
</feature>
<evidence type="ECO:0000256" key="3">
    <source>
        <dbReference type="ARBA" id="ARBA00022801"/>
    </source>
</evidence>
<dbReference type="Proteomes" id="UP000248014">
    <property type="component" value="Unassembled WGS sequence"/>
</dbReference>
<dbReference type="PROSITE" id="PS00523">
    <property type="entry name" value="SULFATASE_1"/>
    <property type="match status" value="1"/>
</dbReference>
<dbReference type="SMART" id="SM00567">
    <property type="entry name" value="EZ_HEAT"/>
    <property type="match status" value="3"/>
</dbReference>
<dbReference type="InterPro" id="IPR024607">
    <property type="entry name" value="Sulfatase_CS"/>
</dbReference>
<evidence type="ECO:0000313" key="8">
    <source>
        <dbReference type="Proteomes" id="UP000248014"/>
    </source>
</evidence>
<keyword evidence="3" id="KW-0378">Hydrolase</keyword>
<dbReference type="PROSITE" id="PS51318">
    <property type="entry name" value="TAT"/>
    <property type="match status" value="1"/>
</dbReference>
<feature type="domain" description="Sulfatase N-terminal" evidence="6">
    <location>
        <begin position="34"/>
        <end position="125"/>
    </location>
</feature>
<dbReference type="PANTHER" id="PTHR42693">
    <property type="entry name" value="ARYLSULFATASE FAMILY MEMBER"/>
    <property type="match status" value="1"/>
</dbReference>
<dbReference type="EMBL" id="QJJM01000004">
    <property type="protein sequence ID" value="PXW77546.1"/>
    <property type="molecule type" value="Genomic_DNA"/>
</dbReference>
<evidence type="ECO:0000256" key="5">
    <source>
        <dbReference type="SAM" id="SignalP"/>
    </source>
</evidence>
<comment type="similarity">
    <text evidence="1">Belongs to the sulfatase family.</text>
</comment>
<name>A0A2V3V703_9SPHN</name>
<dbReference type="InterPro" id="IPR016024">
    <property type="entry name" value="ARM-type_fold"/>
</dbReference>
<reference evidence="7 8" key="1">
    <citation type="submission" date="2018-05" db="EMBL/GenBank/DDBJ databases">
        <title>Genomic Encyclopedia of Type Strains, Phase IV (KMG-IV): sequencing the most valuable type-strain genomes for metagenomic binning, comparative biology and taxonomic classification.</title>
        <authorList>
            <person name="Goeker M."/>
        </authorList>
    </citation>
    <scope>NUCLEOTIDE SEQUENCE [LARGE SCALE GENOMIC DNA]</scope>
    <source>
        <strain evidence="7 8">DSM 3183</strain>
    </source>
</reference>
<feature type="chain" id="PRO_5015918103" evidence="5">
    <location>
        <begin position="25"/>
        <end position="631"/>
    </location>
</feature>
<evidence type="ECO:0000256" key="2">
    <source>
        <dbReference type="ARBA" id="ARBA00022723"/>
    </source>
</evidence>
<evidence type="ECO:0000259" key="6">
    <source>
        <dbReference type="Pfam" id="PF00884"/>
    </source>
</evidence>
<sequence length="631" mass="69165">MVSRRGLIKALAASGVAASAPTLAHATKRSPALPNILWLVSEDHSPFLGCYGDPIAHSPNIDALAAKGILYARAYANAPVCAPSRFAILTGCHPESNAPAQHMRAMANLPTVMRTYPEYLRSLGYYCTNNDKTDYNCNVEPERIWNESSAKAHWRGRPDGAPFMAVFNHMTTHESRLFGPRPVEGPVTPDLVRIPPYLPDTPAMRTDFASYYNLIARMDGEIGARLKELEADGLAEDTIVFYYSDHGGVLPRSKRYCYEEGLRVALIAHFPPKWQHLAPVPMGSTVTQPVSLVDLAPTLLSLAGVAKPTQMHGQAFLGSEVGQRSPYAFGMRDRMDERYDMVRTACDGRYRYIRNYMPHRPWGAYSSFEWIAKGYQSWDEARIAGTLTPDQSRFFGRKPYEELYDLEADPYQLTNLANEAKQAATLARFRKALDAHMLAIRDNGFLPEGEPGEGYEATRSEAAYPLRQIMQVASVAARGEARNARRLAALLRNRNAVIRYWAATGLVVLGEAALPAKAALAETVARDASPAVRIAAAEALGNIGDPGIALAVLEQSVASGKPFQQRLMALNALDALDERARPALPAIKAIVDDENDYVIRAARYLVAVLEGNFRPAMPTGRPRAAGAPAGN</sequence>
<dbReference type="GO" id="GO:0004065">
    <property type="term" value="F:arylsulfatase activity"/>
    <property type="evidence" value="ECO:0007669"/>
    <property type="project" value="TreeGrafter"/>
</dbReference>
<comment type="caution">
    <text evidence="7">The sequence shown here is derived from an EMBL/GenBank/DDBJ whole genome shotgun (WGS) entry which is preliminary data.</text>
</comment>
<dbReference type="Gene3D" id="1.25.10.10">
    <property type="entry name" value="Leucine-rich Repeat Variant"/>
    <property type="match status" value="1"/>
</dbReference>
<dbReference type="InterPro" id="IPR011989">
    <property type="entry name" value="ARM-like"/>
</dbReference>
<dbReference type="InterPro" id="IPR004155">
    <property type="entry name" value="PBS_lyase_HEAT"/>
</dbReference>
<proteinExistence type="inferred from homology"/>
<accession>A0A2V3V703</accession>
<evidence type="ECO:0000313" key="7">
    <source>
        <dbReference type="EMBL" id="PXW77546.1"/>
    </source>
</evidence>
<dbReference type="GO" id="GO:0046872">
    <property type="term" value="F:metal ion binding"/>
    <property type="evidence" value="ECO:0007669"/>
    <property type="project" value="UniProtKB-KW"/>
</dbReference>
<evidence type="ECO:0000256" key="4">
    <source>
        <dbReference type="ARBA" id="ARBA00022837"/>
    </source>
</evidence>
<dbReference type="CDD" id="cd16027">
    <property type="entry name" value="SGSH"/>
    <property type="match status" value="1"/>
</dbReference>
<dbReference type="InterPro" id="IPR017850">
    <property type="entry name" value="Alkaline_phosphatase_core_sf"/>
</dbReference>
<dbReference type="AlphaFoldDB" id="A0A2V3V703"/>
<dbReference type="Pfam" id="PF00884">
    <property type="entry name" value="Sulfatase"/>
    <property type="match status" value="2"/>
</dbReference>
<dbReference type="InterPro" id="IPR006311">
    <property type="entry name" value="TAT_signal"/>
</dbReference>
<gene>
    <name evidence="7" type="ORF">C7451_10439</name>
</gene>
<dbReference type="PANTHER" id="PTHR42693:SF53">
    <property type="entry name" value="ENDO-4-O-SULFATASE"/>
    <property type="match status" value="1"/>
</dbReference>
<dbReference type="SUPFAM" id="SSF48371">
    <property type="entry name" value="ARM repeat"/>
    <property type="match status" value="1"/>
</dbReference>